<protein>
    <submittedName>
        <fullName evidence="1">Uncharacterized protein</fullName>
    </submittedName>
</protein>
<proteinExistence type="predicted"/>
<dbReference type="AlphaFoldDB" id="X1W179"/>
<dbReference type="EMBL" id="BARW01040943">
    <property type="protein sequence ID" value="GAJ21485.1"/>
    <property type="molecule type" value="Genomic_DNA"/>
</dbReference>
<feature type="non-terminal residue" evidence="1">
    <location>
        <position position="1"/>
    </location>
</feature>
<reference evidence="1" key="1">
    <citation type="journal article" date="2014" name="Front. Microbiol.">
        <title>High frequency of phylogenetically diverse reductive dehalogenase-homologous genes in deep subseafloor sedimentary metagenomes.</title>
        <authorList>
            <person name="Kawai M."/>
            <person name="Futagami T."/>
            <person name="Toyoda A."/>
            <person name="Takaki Y."/>
            <person name="Nishi S."/>
            <person name="Hori S."/>
            <person name="Arai W."/>
            <person name="Tsubouchi T."/>
            <person name="Morono Y."/>
            <person name="Uchiyama I."/>
            <person name="Ito T."/>
            <person name="Fujiyama A."/>
            <person name="Inagaki F."/>
            <person name="Takami H."/>
        </authorList>
    </citation>
    <scope>NUCLEOTIDE SEQUENCE</scope>
    <source>
        <strain evidence="1">Expedition CK06-06</strain>
    </source>
</reference>
<organism evidence="1">
    <name type="scientific">marine sediment metagenome</name>
    <dbReference type="NCBI Taxonomy" id="412755"/>
    <lineage>
        <taxon>unclassified sequences</taxon>
        <taxon>metagenomes</taxon>
        <taxon>ecological metagenomes</taxon>
    </lineage>
</organism>
<gene>
    <name evidence="1" type="ORF">S12H4_61596</name>
</gene>
<sequence>SGEELLVYVSGKVEGTYDTVADMVDVALIFEVTKS</sequence>
<comment type="caution">
    <text evidence="1">The sequence shown here is derived from an EMBL/GenBank/DDBJ whole genome shotgun (WGS) entry which is preliminary data.</text>
</comment>
<evidence type="ECO:0000313" key="1">
    <source>
        <dbReference type="EMBL" id="GAJ21485.1"/>
    </source>
</evidence>
<name>X1W179_9ZZZZ</name>
<accession>X1W179</accession>